<dbReference type="GO" id="GO:0004077">
    <property type="term" value="F:biotin--[biotin carboxyl-carrier protein] ligase activity"/>
    <property type="evidence" value="ECO:0007669"/>
    <property type="project" value="UniProtKB-EC"/>
</dbReference>
<evidence type="ECO:0000256" key="3">
    <source>
        <dbReference type="ARBA" id="ARBA00024227"/>
    </source>
</evidence>
<dbReference type="PATRIC" id="fig|742817.3.peg.267"/>
<evidence type="ECO:0000256" key="4">
    <source>
        <dbReference type="ARBA" id="ARBA00047846"/>
    </source>
</evidence>
<dbReference type="PANTHER" id="PTHR12835:SF5">
    <property type="entry name" value="BIOTIN--PROTEIN LIGASE"/>
    <property type="match status" value="1"/>
</dbReference>
<dbReference type="GeneID" id="98067920"/>
<dbReference type="NCBIfam" id="TIGR00121">
    <property type="entry name" value="birA_ligase"/>
    <property type="match status" value="1"/>
</dbReference>
<dbReference type="PANTHER" id="PTHR12835">
    <property type="entry name" value="BIOTIN PROTEIN LIGASE"/>
    <property type="match status" value="1"/>
</dbReference>
<proteinExistence type="predicted"/>
<dbReference type="Proteomes" id="UP000004892">
    <property type="component" value="Unassembled WGS sequence"/>
</dbReference>
<dbReference type="Gene3D" id="3.30.930.10">
    <property type="entry name" value="Bira Bifunctional Protein, Domain 2"/>
    <property type="match status" value="1"/>
</dbReference>
<dbReference type="InterPro" id="IPR004143">
    <property type="entry name" value="BPL_LPL_catalytic"/>
</dbReference>
<reference evidence="6 7" key="1">
    <citation type="submission" date="2012-01" db="EMBL/GenBank/DDBJ databases">
        <title>The Genome Sequence of Odoribacter laneus YIT 12061.</title>
        <authorList>
            <consortium name="The Broad Institute Genome Sequencing Platform"/>
            <person name="Earl A."/>
            <person name="Ward D."/>
            <person name="Feldgarden M."/>
            <person name="Gevers D."/>
            <person name="Morotomi M."/>
            <person name="Young S.K."/>
            <person name="Zeng Q."/>
            <person name="Gargeya S."/>
            <person name="Fitzgerald M."/>
            <person name="Haas B."/>
            <person name="Abouelleil A."/>
            <person name="Alvarado L."/>
            <person name="Arachchi H.M."/>
            <person name="Berlin A."/>
            <person name="Chapman S.B."/>
            <person name="Gearin G."/>
            <person name="Goldberg J."/>
            <person name="Griggs A."/>
            <person name="Gujja S."/>
            <person name="Hansen M."/>
            <person name="Heiman D."/>
            <person name="Howarth C."/>
            <person name="Larimer J."/>
            <person name="Lui A."/>
            <person name="MacDonald P.J.P."/>
            <person name="McCowen C."/>
            <person name="Montmayeur A."/>
            <person name="Murphy C."/>
            <person name="Neiman D."/>
            <person name="Pearson M."/>
            <person name="Priest M."/>
            <person name="Roberts A."/>
            <person name="Saif S."/>
            <person name="Shea T."/>
            <person name="Sisk P."/>
            <person name="Stolte C."/>
            <person name="Sykes S."/>
            <person name="Wortman J."/>
            <person name="Nusbaum C."/>
            <person name="Birren B."/>
        </authorList>
    </citation>
    <scope>NUCLEOTIDE SEQUENCE [LARGE SCALE GENOMIC DNA]</scope>
    <source>
        <strain evidence="6 7">YIT 12061</strain>
    </source>
</reference>
<evidence type="ECO:0000256" key="1">
    <source>
        <dbReference type="ARBA" id="ARBA00022598"/>
    </source>
</evidence>
<dbReference type="InterPro" id="IPR003142">
    <property type="entry name" value="BPL_C"/>
</dbReference>
<dbReference type="CDD" id="cd16442">
    <property type="entry name" value="BPL"/>
    <property type="match status" value="1"/>
</dbReference>
<sequence>MKKYDLSGFQILEFEELDSTNTKAAELLKGGLEDRSVVLTFRQTKGKGQVGNSWESEAGKNISITVVFRPERLQAVQQFAVSMVIALGCRDFIRKYVQGCCVKWPNDVYVGEQKMVGILIEHTIAGAFIRTSLCGIGININQRQFYSDAPNPVSLFQLLGKELDIREALKELLECIGKRYERIREDTELRRDYLEALYRKCGDYVWEDASGKFVASFKGIDEYGRLVLKDSEGKERVYGFKEVKFC</sequence>
<dbReference type="EMBL" id="ADMC01000002">
    <property type="protein sequence ID" value="EHP50932.1"/>
    <property type="molecule type" value="Genomic_DNA"/>
</dbReference>
<gene>
    <name evidence="6" type="ORF">HMPREF9449_00259</name>
</gene>
<dbReference type="EC" id="6.3.4.15" evidence="3"/>
<feature type="domain" description="BPL/LPL catalytic" evidence="5">
    <location>
        <begin position="6"/>
        <end position="184"/>
    </location>
</feature>
<keyword evidence="7" id="KW-1185">Reference proteome</keyword>
<evidence type="ECO:0000313" key="6">
    <source>
        <dbReference type="EMBL" id="EHP50932.1"/>
    </source>
</evidence>
<comment type="caution">
    <text evidence="6">The sequence shown here is derived from an EMBL/GenBank/DDBJ whole genome shotgun (WGS) entry which is preliminary data.</text>
</comment>
<dbReference type="Pfam" id="PF02237">
    <property type="entry name" value="BPL_C"/>
    <property type="match status" value="1"/>
</dbReference>
<dbReference type="InterPro" id="IPR045864">
    <property type="entry name" value="aa-tRNA-synth_II/BPL/LPL"/>
</dbReference>
<protein>
    <recommendedName>
        <fullName evidence="3">biotin--[biotin carboxyl-carrier protein] ligase</fullName>
        <ecNumber evidence="3">6.3.4.15</ecNumber>
    </recommendedName>
</protein>
<dbReference type="Pfam" id="PF03099">
    <property type="entry name" value="BPL_LplA_LipB"/>
    <property type="match status" value="1"/>
</dbReference>
<keyword evidence="2" id="KW-0092">Biotin</keyword>
<keyword evidence="1 6" id="KW-0436">Ligase</keyword>
<dbReference type="GO" id="GO:0005737">
    <property type="term" value="C:cytoplasm"/>
    <property type="evidence" value="ECO:0007669"/>
    <property type="project" value="TreeGrafter"/>
</dbReference>
<organism evidence="6 7">
    <name type="scientific">Odoribacter laneus YIT 12061</name>
    <dbReference type="NCBI Taxonomy" id="742817"/>
    <lineage>
        <taxon>Bacteria</taxon>
        <taxon>Pseudomonadati</taxon>
        <taxon>Bacteroidota</taxon>
        <taxon>Bacteroidia</taxon>
        <taxon>Bacteroidales</taxon>
        <taxon>Odoribacteraceae</taxon>
        <taxon>Odoribacter</taxon>
    </lineage>
</organism>
<dbReference type="RefSeq" id="WP_009135413.1">
    <property type="nucleotide sequence ID" value="NZ_JH594596.1"/>
</dbReference>
<dbReference type="PROSITE" id="PS51733">
    <property type="entry name" value="BPL_LPL_CATALYTIC"/>
    <property type="match status" value="1"/>
</dbReference>
<name>H1DDC3_9BACT</name>
<dbReference type="STRING" id="742817.HMPREF9449_00259"/>
<dbReference type="eggNOG" id="COG0340">
    <property type="taxonomic scope" value="Bacteria"/>
</dbReference>
<evidence type="ECO:0000259" key="5">
    <source>
        <dbReference type="PROSITE" id="PS51733"/>
    </source>
</evidence>
<dbReference type="InterPro" id="IPR004408">
    <property type="entry name" value="Biotin_CoA_COase_ligase"/>
</dbReference>
<evidence type="ECO:0000313" key="7">
    <source>
        <dbReference type="Proteomes" id="UP000004892"/>
    </source>
</evidence>
<evidence type="ECO:0000256" key="2">
    <source>
        <dbReference type="ARBA" id="ARBA00023267"/>
    </source>
</evidence>
<dbReference type="SUPFAM" id="SSF55681">
    <property type="entry name" value="Class II aaRS and biotin synthetases"/>
    <property type="match status" value="1"/>
</dbReference>
<comment type="catalytic activity">
    <reaction evidence="4">
        <text>biotin + L-lysyl-[protein] + ATP = N(6)-biotinyl-L-lysyl-[protein] + AMP + diphosphate + H(+)</text>
        <dbReference type="Rhea" id="RHEA:11756"/>
        <dbReference type="Rhea" id="RHEA-COMP:9752"/>
        <dbReference type="Rhea" id="RHEA-COMP:10505"/>
        <dbReference type="ChEBI" id="CHEBI:15378"/>
        <dbReference type="ChEBI" id="CHEBI:29969"/>
        <dbReference type="ChEBI" id="CHEBI:30616"/>
        <dbReference type="ChEBI" id="CHEBI:33019"/>
        <dbReference type="ChEBI" id="CHEBI:57586"/>
        <dbReference type="ChEBI" id="CHEBI:83144"/>
        <dbReference type="ChEBI" id="CHEBI:456215"/>
        <dbReference type="EC" id="6.3.4.15"/>
    </reaction>
</comment>
<accession>H1DDC3</accession>
<dbReference type="AlphaFoldDB" id="H1DDC3"/>
<dbReference type="HOGENOM" id="CLU_051096_3_1_10"/>